<dbReference type="InterPro" id="IPR045150">
    <property type="entry name" value="CYB561D1/2"/>
</dbReference>
<feature type="region of interest" description="Disordered" evidence="11">
    <location>
        <begin position="1"/>
        <end position="21"/>
    </location>
</feature>
<keyword evidence="10 12" id="KW-0472">Membrane</keyword>
<evidence type="ECO:0000256" key="12">
    <source>
        <dbReference type="SAM" id="Phobius"/>
    </source>
</evidence>
<dbReference type="Gene3D" id="1.20.120.1770">
    <property type="match status" value="1"/>
</dbReference>
<dbReference type="Proteomes" id="UP001362999">
    <property type="component" value="Unassembled WGS sequence"/>
</dbReference>
<dbReference type="GO" id="GO:0016020">
    <property type="term" value="C:membrane"/>
    <property type="evidence" value="ECO:0007669"/>
    <property type="project" value="UniProtKB-SubCell"/>
</dbReference>
<gene>
    <name evidence="14" type="ORF">R3P38DRAFT_2954811</name>
</gene>
<comment type="subcellular location">
    <subcellularLocation>
        <location evidence="2">Membrane</location>
        <topology evidence="2">Multi-pass membrane protein</topology>
    </subcellularLocation>
</comment>
<dbReference type="AlphaFoldDB" id="A0AAW0BDA0"/>
<evidence type="ECO:0000256" key="9">
    <source>
        <dbReference type="ARBA" id="ARBA00023004"/>
    </source>
</evidence>
<feature type="compositionally biased region" description="Polar residues" evidence="11">
    <location>
        <begin position="7"/>
        <end position="17"/>
    </location>
</feature>
<reference evidence="14 15" key="1">
    <citation type="journal article" date="2024" name="J Genomics">
        <title>Draft genome sequencing and assembly of Favolaschia claudopus CIRM-BRFM 2984 isolated from oak limbs.</title>
        <authorList>
            <person name="Navarro D."/>
            <person name="Drula E."/>
            <person name="Chaduli D."/>
            <person name="Cazenave R."/>
            <person name="Ahrendt S."/>
            <person name="Wang J."/>
            <person name="Lipzen A."/>
            <person name="Daum C."/>
            <person name="Barry K."/>
            <person name="Grigoriev I.V."/>
            <person name="Favel A."/>
            <person name="Rosso M.N."/>
            <person name="Martin F."/>
        </authorList>
    </citation>
    <scope>NUCLEOTIDE SEQUENCE [LARGE SCALE GENOMIC DNA]</scope>
    <source>
        <strain evidence="14 15">CIRM-BRFM 2984</strain>
    </source>
</reference>
<evidence type="ECO:0000259" key="13">
    <source>
        <dbReference type="Pfam" id="PF03188"/>
    </source>
</evidence>
<evidence type="ECO:0000313" key="15">
    <source>
        <dbReference type="Proteomes" id="UP001362999"/>
    </source>
</evidence>
<dbReference type="GO" id="GO:0140575">
    <property type="term" value="F:transmembrane monodehydroascorbate reductase activity"/>
    <property type="evidence" value="ECO:0007669"/>
    <property type="project" value="InterPro"/>
</dbReference>
<dbReference type="PANTHER" id="PTHR15422">
    <property type="entry name" value="OS05G0565100 PROTEIN"/>
    <property type="match status" value="1"/>
</dbReference>
<evidence type="ECO:0000256" key="7">
    <source>
        <dbReference type="ARBA" id="ARBA00022982"/>
    </source>
</evidence>
<keyword evidence="5 12" id="KW-0812">Transmembrane</keyword>
<dbReference type="Pfam" id="PF03188">
    <property type="entry name" value="Cytochrom_B561"/>
    <property type="match status" value="1"/>
</dbReference>
<evidence type="ECO:0000256" key="10">
    <source>
        <dbReference type="ARBA" id="ARBA00023136"/>
    </source>
</evidence>
<evidence type="ECO:0000256" key="11">
    <source>
        <dbReference type="SAM" id="MobiDB-lite"/>
    </source>
</evidence>
<dbReference type="GO" id="GO:0046872">
    <property type="term" value="F:metal ion binding"/>
    <property type="evidence" value="ECO:0007669"/>
    <property type="project" value="UniProtKB-KW"/>
</dbReference>
<keyword evidence="4" id="KW-0349">Heme</keyword>
<protein>
    <submittedName>
        <fullName evidence="14">Cytochrome b561 domain-containing protein</fullName>
    </submittedName>
</protein>
<feature type="domain" description="Cytochrome b561" evidence="13">
    <location>
        <begin position="107"/>
        <end position="227"/>
    </location>
</feature>
<evidence type="ECO:0000256" key="4">
    <source>
        <dbReference type="ARBA" id="ARBA00022617"/>
    </source>
</evidence>
<keyword evidence="8 12" id="KW-1133">Transmembrane helix</keyword>
<sequence>MPRRQADQYSNLKSTSMEAVDRNAEDYELREALLATEEQDRSTKPRGQEDLLPAEGRTGDVLAMNLALFGAAFFTIVTWVIVLVNNPVANNWGWFAFHPPLQSLSLALLIYGILTLQPTSQPKTKAAGLVRHQYAILLMAFPIMFLGTFAVMLNKYLHGAVHFKTWHAKFGILCMGWMFVQVVLGGGSVWFGGAAFGGGYKAKAVWKYHRLSGYVLFALLMFTAHIGGAWSNWGMKYSPWILRVLAYGVSLAACAAGVYIRLRHRR</sequence>
<feature type="transmembrane region" description="Helical" evidence="12">
    <location>
        <begin position="94"/>
        <end position="114"/>
    </location>
</feature>
<keyword evidence="15" id="KW-1185">Reference proteome</keyword>
<keyword evidence="9" id="KW-0408">Iron</keyword>
<comment type="cofactor">
    <cofactor evidence="1">
        <name>heme b</name>
        <dbReference type="ChEBI" id="CHEBI:60344"/>
    </cofactor>
</comment>
<accession>A0AAW0BDA0</accession>
<evidence type="ECO:0000256" key="3">
    <source>
        <dbReference type="ARBA" id="ARBA00022448"/>
    </source>
</evidence>
<evidence type="ECO:0000256" key="5">
    <source>
        <dbReference type="ARBA" id="ARBA00022692"/>
    </source>
</evidence>
<organism evidence="14 15">
    <name type="scientific">Favolaschia claudopus</name>
    <dbReference type="NCBI Taxonomy" id="2862362"/>
    <lineage>
        <taxon>Eukaryota</taxon>
        <taxon>Fungi</taxon>
        <taxon>Dikarya</taxon>
        <taxon>Basidiomycota</taxon>
        <taxon>Agaricomycotina</taxon>
        <taxon>Agaricomycetes</taxon>
        <taxon>Agaricomycetidae</taxon>
        <taxon>Agaricales</taxon>
        <taxon>Marasmiineae</taxon>
        <taxon>Mycenaceae</taxon>
        <taxon>Favolaschia</taxon>
    </lineage>
</organism>
<name>A0AAW0BDA0_9AGAR</name>
<dbReference type="EMBL" id="JAWWNJ010000035">
    <property type="protein sequence ID" value="KAK7023900.1"/>
    <property type="molecule type" value="Genomic_DNA"/>
</dbReference>
<feature type="transmembrane region" description="Helical" evidence="12">
    <location>
        <begin position="61"/>
        <end position="82"/>
    </location>
</feature>
<evidence type="ECO:0000256" key="2">
    <source>
        <dbReference type="ARBA" id="ARBA00004141"/>
    </source>
</evidence>
<keyword evidence="3" id="KW-0813">Transport</keyword>
<feature type="transmembrane region" description="Helical" evidence="12">
    <location>
        <begin position="134"/>
        <end position="157"/>
    </location>
</feature>
<dbReference type="CDD" id="cd08761">
    <property type="entry name" value="Cyt_b561_CYB561D2_like"/>
    <property type="match status" value="1"/>
</dbReference>
<evidence type="ECO:0000256" key="1">
    <source>
        <dbReference type="ARBA" id="ARBA00001970"/>
    </source>
</evidence>
<keyword evidence="7" id="KW-0249">Electron transport</keyword>
<feature type="transmembrane region" description="Helical" evidence="12">
    <location>
        <begin position="177"/>
        <end position="199"/>
    </location>
</feature>
<dbReference type="PANTHER" id="PTHR15422:SF45">
    <property type="entry name" value="CYTOCHROME B561 DOMAIN-CONTAINING PROTEIN"/>
    <property type="match status" value="1"/>
</dbReference>
<dbReference type="InterPro" id="IPR006593">
    <property type="entry name" value="Cyt_b561/ferric_Rdtase_TM"/>
</dbReference>
<evidence type="ECO:0000313" key="14">
    <source>
        <dbReference type="EMBL" id="KAK7023900.1"/>
    </source>
</evidence>
<evidence type="ECO:0000256" key="8">
    <source>
        <dbReference type="ARBA" id="ARBA00022989"/>
    </source>
</evidence>
<proteinExistence type="predicted"/>
<comment type="caution">
    <text evidence="14">The sequence shown here is derived from an EMBL/GenBank/DDBJ whole genome shotgun (WGS) entry which is preliminary data.</text>
</comment>
<evidence type="ECO:0000256" key="6">
    <source>
        <dbReference type="ARBA" id="ARBA00022723"/>
    </source>
</evidence>
<feature type="transmembrane region" description="Helical" evidence="12">
    <location>
        <begin position="240"/>
        <end position="260"/>
    </location>
</feature>
<keyword evidence="6" id="KW-0479">Metal-binding</keyword>
<feature type="transmembrane region" description="Helical" evidence="12">
    <location>
        <begin position="211"/>
        <end position="228"/>
    </location>
</feature>